<feature type="coiled-coil region" evidence="1">
    <location>
        <begin position="34"/>
        <end position="61"/>
    </location>
</feature>
<protein>
    <submittedName>
        <fullName evidence="2">Uncharacterized protein</fullName>
    </submittedName>
</protein>
<organism evidence="2">
    <name type="scientific">marine sediment metagenome</name>
    <dbReference type="NCBI Taxonomy" id="412755"/>
    <lineage>
        <taxon>unclassified sequences</taxon>
        <taxon>metagenomes</taxon>
        <taxon>ecological metagenomes</taxon>
    </lineage>
</organism>
<evidence type="ECO:0000313" key="2">
    <source>
        <dbReference type="EMBL" id="KKL23772.1"/>
    </source>
</evidence>
<comment type="caution">
    <text evidence="2">The sequence shown here is derived from an EMBL/GenBank/DDBJ whole genome shotgun (WGS) entry which is preliminary data.</text>
</comment>
<reference evidence="2" key="1">
    <citation type="journal article" date="2015" name="Nature">
        <title>Complex archaea that bridge the gap between prokaryotes and eukaryotes.</title>
        <authorList>
            <person name="Spang A."/>
            <person name="Saw J.H."/>
            <person name="Jorgensen S.L."/>
            <person name="Zaremba-Niedzwiedzka K."/>
            <person name="Martijn J."/>
            <person name="Lind A.E."/>
            <person name="van Eijk R."/>
            <person name="Schleper C."/>
            <person name="Guy L."/>
            <person name="Ettema T.J."/>
        </authorList>
    </citation>
    <scope>NUCLEOTIDE SEQUENCE</scope>
</reference>
<accession>A0A0F9CBL9</accession>
<name>A0A0F9CBL9_9ZZZZ</name>
<sequence length="128" mass="14736">MKHPLHQNKDYPTHVVLLDLAAQGDCDCVPNDQMREAAMELVQLNEKIVELSAEVDRCKKAFKLKSEGTRKFLPCSEHMGKVDSIKDGCPWCKIERLGAAMNEFCDRVETGEIRSTHTYNRFKRLLER</sequence>
<evidence type="ECO:0000256" key="1">
    <source>
        <dbReference type="SAM" id="Coils"/>
    </source>
</evidence>
<proteinExistence type="predicted"/>
<dbReference type="AlphaFoldDB" id="A0A0F9CBL9"/>
<keyword evidence="1" id="KW-0175">Coiled coil</keyword>
<dbReference type="EMBL" id="LAZR01036851">
    <property type="protein sequence ID" value="KKL23772.1"/>
    <property type="molecule type" value="Genomic_DNA"/>
</dbReference>
<gene>
    <name evidence="2" type="ORF">LCGC14_2422010</name>
</gene>